<proteinExistence type="predicted"/>
<name>A0ABT9G1N3_LEPDI</name>
<keyword evidence="3" id="KW-1185">Reference proteome</keyword>
<protein>
    <submittedName>
        <fullName evidence="2">Uncharacterized protein</fullName>
    </submittedName>
</protein>
<feature type="compositionally biased region" description="Low complexity" evidence="1">
    <location>
        <begin position="1853"/>
        <end position="1863"/>
    </location>
</feature>
<evidence type="ECO:0000313" key="2">
    <source>
        <dbReference type="EMBL" id="MDP4300197.1"/>
    </source>
</evidence>
<dbReference type="EMBL" id="JAUZEE010000002">
    <property type="protein sequence ID" value="MDP4300197.1"/>
    <property type="molecule type" value="Genomic_DNA"/>
</dbReference>
<accession>A0ABT9G1N3</accession>
<sequence>MANLALLDLVLPYVLRGENLGAQHAALSVLRVVSYETAADDFGIVFRGRCEFNGRLSIDPSAGGLRIQAGVDEAAPAHDPARRTPVFDIRETRVDFELFVPRSGSALIAQGVGGIGATGFAPTRAVLDAWDALPLDPDPSDYPSTGCTLDLILAAPTLRPPFLHPAKLNGQGLLEPDTAFQDVALTLPKLRFRLSHGNAVGAQLRFELVSAGATTLDDPADIGVAELISMDPPYAFVGGERDRVFGIGFRSATLDLSSESTPPAILAKAGVGEDWTGLYLPEVRVFFSPNGARDFAFEAGARELLIGFGEHDGFWGDFEAMLVNQGSGELAVTVRFIDEQGRAYGIERTGSSGTPQASTTQARARLPARTRMVIDVRGGRAPYTRRARIGAAAEAAGTAFVVDLSTTPQQEIRVTVSDGTAGTSLTATLVIQAERRSATPTLPAPGDAAVPTLVATLSAPADTPVIVLVSQTDTEVVLATEPRDPTLRWAVDGGAWSAAQPALTVTLGPGQTRQVQARRPGTTVPGTLDVFFYYDEPDQVPDAGEAGALRAHAAVGDNLSTVRAVSETERRRRPGHASPTTDYARWFDLAGNGAAIGIRGHASYESDAGRATYNYRLARRRAIATREAIAAAFPTRNFNFSDLKPLDAAATPAQVSAWVADSGWASHGSDREGWWKAQVILPPGLSSADDDATGTVARPAAPPPPPPEPEVIDPPVAEPQTPDWFRSAKLKLRVVRSQLIAGEIEAEVDIQTATESQLARGGQLGGNPPPDVHTLENGTPLGPDNPADGITKLRVLCQSDPGTGRVTTLLSVGADPADKDGLFYAGWIPGQPMPASKDLPLTLLGSYLSFWPLLVEAANGGRGETVDATLGVVALAVPGVIAALPWFQVERVIVFGAEYQQKNRGEEFEGQLLFDIGIDWSVNILDGLIVVPRDHPLAIRYKAIGLRFGNTADTGAPQFVFKPIFDSARGYSIDIASGGALRIGDPLGQILRVLGARLSRTNPLTFEIDIGLGVDLGVISVERASVRAFLDQPRAPELTALQAGVDIPGALVGTGYLEIRSGTDGSGNPVSIIAGQLDLTLRPLSVRVAAAVAVATITEGTRVATGVYVGLNVVLPVGLPLGSSGLGIFGFRGIFGMHFERNTTIGAGTGVPALAWLQAAGGQPHLLTHGGVDLWKPRIDRWSFGLGMLIGTMEGGVLMNLDGTLILELPGPRVLIMMNARIVSPPPSMDGLGMSGGILAVIEITPEHFLIGILIAWEVEDLVRIVIPVEAVFPFAPHLHKWHIYLGARPDIARPVEVDVLGIVRGTGYLMFKGDGLPAYTVLGATLPAIKGFGIGLGVAASFTWGDVDAGLYLRIGGGMDAVIGFDPFILAGTVYVSGELRLFIVSIGAYAQLTAKVNEEDDGNLALWVHGEACGKVSFLFFDIEGCVEITLSGPEKSSPMPVLVEKLSLKSRSPALLAGTGVDRGLDVSLGDALASTSLPTREQLAGIVVPIDAVPVVSMTLTPDVAPGLSVTGLGTALAAPAGLLPDPGGGSGLSERGGESYQYRITAVALERIDPASGSVLSPAVDGGSAPALWWTLRDATEANANAQLALLTWEPTPATKAIEKTERLTETIRDRWGRVCEPAAPAAEVLWTFRWEPYGPSATGWDLEGVAWPDPPGTRRSGAPDTGLHVSERWRSGDAALDMQRGIVPAFVIGGLVACWHGPGDGGTGVPGTVPGTTVPGTTAPGTPVAPTLSTGVRQLLRPAPRLLVGGLGPVTEQPTAAGGAVLPDDDPVAAKFVRRPEALPLRISPTLHAKVAASLAIEQAARVDPVTNLLDRADGLDATRLVALARTLVDAGRLDLPAPTPATPGTTATPTNPDGSSRAATTGGRCEVRVLQAPMLDDGRPIAIGNPALAETVARQLKQRGVTHGPLDDVVVIHTGAFLRGHLLLFADRERTTDKTLIVRLLDARGQELSREVVDPNDRVPPKALPARWTQADGPWIDDIAELLRWGAQRKLFAALIHLDKANRAERADRIEIGTLRREGQDPRQGLPKSLEPAYFVGALSALRGGEARRHEWDDRQITHDQEVITNAVGPASSDCALLFADATYRLRVVWEGRRPSDAKTAAATQDFWFRTDRIGLAGGDPLKPVFEQTVPLPVRLDPWMLVTLPADHEAQAFYEEAPRLVFNTHDVDRLFAAYGRELRVRFQASSSRHPVAQPGVPHPLPIAAPFLTPVKATILSPWEEAASEVLASDAPCVPVDEDRVRHSVIDIPIPLEPYTDYILDVELVASGAPASASGPSIYRRHFSTGGYATRAGLAGSIQGVQPGARFCAVAAFAGLPALFAGRVAEGAEIDEQLRAQGIEPLGLPTQPRIVVFWSQAGSSPPQPEAVLIDATEPLWRSRPYPRKVTDTTGPVDATRWVLEPTEWLQLQDASAAGVLAADGLVKAPGLQRAIVVLAPGARGKQLRLDLVAIGFPDLPFLGAAEQRTTVLDLRLARAPWEED</sequence>
<comment type="caution">
    <text evidence="2">The sequence shown here is derived from an EMBL/GenBank/DDBJ whole genome shotgun (WGS) entry which is preliminary data.</text>
</comment>
<gene>
    <name evidence="2" type="ORF">Q8X39_06080</name>
</gene>
<reference evidence="2 3" key="1">
    <citation type="submission" date="2023-08" db="EMBL/GenBank/DDBJ databases">
        <authorList>
            <person name="Roldan D.M."/>
            <person name="Menes R.J."/>
        </authorList>
    </citation>
    <scope>NUCLEOTIDE SEQUENCE [LARGE SCALE GENOMIC DNA]</scope>
    <source>
        <strain evidence="2 3">CCM 2812</strain>
    </source>
</reference>
<feature type="region of interest" description="Disordered" evidence="1">
    <location>
        <begin position="685"/>
        <end position="714"/>
    </location>
</feature>
<dbReference type="RefSeq" id="WP_305748741.1">
    <property type="nucleotide sequence ID" value="NZ_JAUZEE010000002.1"/>
</dbReference>
<evidence type="ECO:0000256" key="1">
    <source>
        <dbReference type="SAM" id="MobiDB-lite"/>
    </source>
</evidence>
<feature type="region of interest" description="Disordered" evidence="1">
    <location>
        <begin position="1844"/>
        <end position="1873"/>
    </location>
</feature>
<organism evidence="2 3">
    <name type="scientific">Leptothrix discophora</name>
    <dbReference type="NCBI Taxonomy" id="89"/>
    <lineage>
        <taxon>Bacteria</taxon>
        <taxon>Pseudomonadati</taxon>
        <taxon>Pseudomonadota</taxon>
        <taxon>Betaproteobacteria</taxon>
        <taxon>Burkholderiales</taxon>
        <taxon>Sphaerotilaceae</taxon>
        <taxon>Leptothrix</taxon>
    </lineage>
</organism>
<feature type="region of interest" description="Disordered" evidence="1">
    <location>
        <begin position="757"/>
        <end position="776"/>
    </location>
</feature>
<evidence type="ECO:0000313" key="3">
    <source>
        <dbReference type="Proteomes" id="UP001235760"/>
    </source>
</evidence>
<feature type="compositionally biased region" description="Pro residues" evidence="1">
    <location>
        <begin position="700"/>
        <end position="709"/>
    </location>
</feature>
<dbReference type="Proteomes" id="UP001235760">
    <property type="component" value="Unassembled WGS sequence"/>
</dbReference>